<evidence type="ECO:0000313" key="1">
    <source>
        <dbReference type="EMBL" id="KZN08507.1"/>
    </source>
</evidence>
<name>A0A166G3W6_DAUCS</name>
<proteinExistence type="predicted"/>
<protein>
    <submittedName>
        <fullName evidence="1">Uncharacterized protein</fullName>
    </submittedName>
</protein>
<reference evidence="1" key="1">
    <citation type="journal article" date="2016" name="Nat. Genet.">
        <title>A high-quality carrot genome assembly provides new insights into carotenoid accumulation and asterid genome evolution.</title>
        <authorList>
            <person name="Iorizzo M."/>
            <person name="Ellison S."/>
            <person name="Senalik D."/>
            <person name="Zeng P."/>
            <person name="Satapoomin P."/>
            <person name="Huang J."/>
            <person name="Bowman M."/>
            <person name="Iovene M."/>
            <person name="Sanseverino W."/>
            <person name="Cavagnaro P."/>
            <person name="Yildiz M."/>
            <person name="Macko-Podgorni A."/>
            <person name="Moranska E."/>
            <person name="Grzebelus E."/>
            <person name="Grzebelus D."/>
            <person name="Ashrafi H."/>
            <person name="Zheng Z."/>
            <person name="Cheng S."/>
            <person name="Spooner D."/>
            <person name="Van Deynze A."/>
            <person name="Simon P."/>
        </authorList>
    </citation>
    <scope>NUCLEOTIDE SEQUENCE [LARGE SCALE GENOMIC DNA]</scope>
    <source>
        <tissue evidence="1">Leaf</tissue>
    </source>
</reference>
<dbReference type="AlphaFoldDB" id="A0A166G3W6"/>
<accession>A0A166G3W6</accession>
<sequence length="87" mass="10008">MLQYTLKNENPNLESPCDADVYLKNRKRKPGKKYKSNAKAVKKQIITKQLEAKFNRKLQDNIAWMLKKLGEANPNMKIDIGDLCATV</sequence>
<comment type="caution">
    <text evidence="1">The sequence shown here is derived from an EMBL/GenBank/DDBJ whole genome shotgun (WGS) entry which is preliminary data.</text>
</comment>
<dbReference type="EMBL" id="LNRQ01000001">
    <property type="protein sequence ID" value="KZN08507.1"/>
    <property type="molecule type" value="Genomic_DNA"/>
</dbReference>
<organism evidence="1">
    <name type="scientific">Daucus carota subsp. sativus</name>
    <name type="common">Carrot</name>
    <dbReference type="NCBI Taxonomy" id="79200"/>
    <lineage>
        <taxon>Eukaryota</taxon>
        <taxon>Viridiplantae</taxon>
        <taxon>Streptophyta</taxon>
        <taxon>Embryophyta</taxon>
        <taxon>Tracheophyta</taxon>
        <taxon>Spermatophyta</taxon>
        <taxon>Magnoliopsida</taxon>
        <taxon>eudicotyledons</taxon>
        <taxon>Gunneridae</taxon>
        <taxon>Pentapetalae</taxon>
        <taxon>asterids</taxon>
        <taxon>campanulids</taxon>
        <taxon>Apiales</taxon>
        <taxon>Apiaceae</taxon>
        <taxon>Apioideae</taxon>
        <taxon>Scandiceae</taxon>
        <taxon>Daucinae</taxon>
        <taxon>Daucus</taxon>
        <taxon>Daucus sect. Daucus</taxon>
    </lineage>
</organism>
<gene>
    <name evidence="1" type="ORF">DCAR_031712</name>
</gene>
<dbReference type="Gramene" id="KZN08507">
    <property type="protein sequence ID" value="KZN08507"/>
    <property type="gene ID" value="DCAR_031712"/>
</dbReference>